<dbReference type="Gene3D" id="3.10.10.10">
    <property type="entry name" value="HIV Type 1 Reverse Transcriptase, subunit A, domain 1"/>
    <property type="match status" value="1"/>
</dbReference>
<dbReference type="Pfam" id="PF00665">
    <property type="entry name" value="rve"/>
    <property type="match status" value="1"/>
</dbReference>
<accession>A0A8S3QLB8</accession>
<dbReference type="OrthoDB" id="10053045at2759"/>
<dbReference type="InterPro" id="IPR021109">
    <property type="entry name" value="Peptidase_aspartic_dom_sf"/>
</dbReference>
<proteinExistence type="predicted"/>
<dbReference type="GO" id="GO:0008270">
    <property type="term" value="F:zinc ion binding"/>
    <property type="evidence" value="ECO:0007669"/>
    <property type="project" value="InterPro"/>
</dbReference>
<dbReference type="AlphaFoldDB" id="A0A8S3QLB8"/>
<dbReference type="Pfam" id="PF17921">
    <property type="entry name" value="Integrase_H2C2"/>
    <property type="match status" value="1"/>
</dbReference>
<evidence type="ECO:0000313" key="2">
    <source>
        <dbReference type="EMBL" id="CAG2194425.1"/>
    </source>
</evidence>
<dbReference type="InterPro" id="IPR050951">
    <property type="entry name" value="Retrovirus_Pol_polyprotein"/>
</dbReference>
<protein>
    <recommendedName>
        <fullName evidence="1">Integrase catalytic domain-containing protein</fullName>
    </recommendedName>
</protein>
<dbReference type="Gene3D" id="4.10.60.10">
    <property type="entry name" value="Zinc finger, CCHC-type"/>
    <property type="match status" value="1"/>
</dbReference>
<dbReference type="Proteomes" id="UP000683360">
    <property type="component" value="Unassembled WGS sequence"/>
</dbReference>
<dbReference type="SUPFAM" id="SSF50630">
    <property type="entry name" value="Acid proteases"/>
    <property type="match status" value="1"/>
</dbReference>
<dbReference type="InterPro" id="IPR036397">
    <property type="entry name" value="RNaseH_sf"/>
</dbReference>
<keyword evidence="3" id="KW-1185">Reference proteome</keyword>
<dbReference type="InterPro" id="IPR043502">
    <property type="entry name" value="DNA/RNA_pol_sf"/>
</dbReference>
<dbReference type="GO" id="GO:0015074">
    <property type="term" value="P:DNA integration"/>
    <property type="evidence" value="ECO:0007669"/>
    <property type="project" value="InterPro"/>
</dbReference>
<dbReference type="PANTHER" id="PTHR37984:SF11">
    <property type="entry name" value="INTEGRASE CATALYTIC DOMAIN-CONTAINING PROTEIN"/>
    <property type="match status" value="1"/>
</dbReference>
<dbReference type="GO" id="GO:0003676">
    <property type="term" value="F:nucleic acid binding"/>
    <property type="evidence" value="ECO:0007669"/>
    <property type="project" value="InterPro"/>
</dbReference>
<feature type="domain" description="Integrase catalytic" evidence="1">
    <location>
        <begin position="624"/>
        <end position="777"/>
    </location>
</feature>
<evidence type="ECO:0000313" key="3">
    <source>
        <dbReference type="Proteomes" id="UP000683360"/>
    </source>
</evidence>
<dbReference type="SUPFAM" id="SSF53098">
    <property type="entry name" value="Ribonuclease H-like"/>
    <property type="match status" value="1"/>
</dbReference>
<dbReference type="Gene3D" id="2.40.70.10">
    <property type="entry name" value="Acid Proteases"/>
    <property type="match status" value="1"/>
</dbReference>
<dbReference type="InterPro" id="IPR041588">
    <property type="entry name" value="Integrase_H2C2"/>
</dbReference>
<organism evidence="2 3">
    <name type="scientific">Mytilus edulis</name>
    <name type="common">Blue mussel</name>
    <dbReference type="NCBI Taxonomy" id="6550"/>
    <lineage>
        <taxon>Eukaryota</taxon>
        <taxon>Metazoa</taxon>
        <taxon>Spiralia</taxon>
        <taxon>Lophotrochozoa</taxon>
        <taxon>Mollusca</taxon>
        <taxon>Bivalvia</taxon>
        <taxon>Autobranchia</taxon>
        <taxon>Pteriomorphia</taxon>
        <taxon>Mytilida</taxon>
        <taxon>Mytiloidea</taxon>
        <taxon>Mytilidae</taxon>
        <taxon>Mytilinae</taxon>
        <taxon>Mytilus</taxon>
    </lineage>
</organism>
<evidence type="ECO:0000259" key="1">
    <source>
        <dbReference type="PROSITE" id="PS50994"/>
    </source>
</evidence>
<dbReference type="InterPro" id="IPR001878">
    <property type="entry name" value="Znf_CCHC"/>
</dbReference>
<dbReference type="Gene3D" id="1.10.340.70">
    <property type="match status" value="1"/>
</dbReference>
<sequence length="1005" mass="113761">MGSVLLPDVSGIQNFDISDSTGLSARWKRWLRAFQLFAAGKGVTDVDQKYALLLHTAGMNVQDIFFTLPEGAGEGAYEKAVSALDAYFTPLSNAPYERSIFRSMIQSSSETIEQYITRLRQRADTCDFGNQNAIDERIRDQIIDKCLSHHLRRKLLEKGRTLTLANVRSIAKAMEDSERQAKSIEGQGQVNMIQSKGKQYGKNSFNSGNKSFNSGNKSTSTATCYSCGREGHIRTDPSCPARGKKCRKCKIVGHFDKVCKTKDKSKHGKIRQVVEQPQNNTDDEEYVFSMIGVNQINSVCENIVVNIGNVNLKMIIDSGASCNIMGINLWNYLKDNRVKCVSSKSTKSLFAYGSEEPLKIAGIFTATVQCNNRTLKDIEFVVIEGKGQALLSRNTAEQLGVLQLVHSVSEPGTIKDKYPECFTGVGKLKSFQLQIPIDPDVEPVIQPMRRVPFNLRDKLGKKLDELLDLDIIEHVNEPSQWVSPVVVVPKRSAQESTPVAMTTREIERASENDPELKAVRECLVHSQWHRIEFKEYLPIRSELCAIGQLVLRGTRIVIPISLREQVLQLAHEGHPGIVVMKTRLRSKVWWPGIDKSIEKFCRSCYGCQLVSQPSKPEPLKRTELPSAPWQHLAADLLGPLPSNHYMFVLVDYYSRYFEVAVTKNISSENITSLISKFCLTHGLPLSIHTDNGPQFVSQHFKNFMSEHGIVHHRTTPLWPQANGEVERQNRSIMKRVKIAQAEGCDWKLELSKFLIMYRSTAHSTTGVSPSELLFGRKIRTKLPELIDYNINDFEVRDRDAEQKEKGKIYADKRRGACESDIRVDDQVLVRQDRGNKMSTPFVPSPFKVVEKIGNSVLVESDQGVQYRRNVTHLKKFIERENNDLSCSQSDANKNVVNTESEIITSHKDDFENLNESSNFDENKCLSSSQDETCSMKDRPLKEVASRCTHANPKKRPTSYEVLDMLYKVYEPPKEPWSFKSFCQSLCQAENYEDYEDSTLDTPVPR</sequence>
<dbReference type="SMART" id="SM00343">
    <property type="entry name" value="ZnF_C2HC"/>
    <property type="match status" value="2"/>
</dbReference>
<dbReference type="PROSITE" id="PS50994">
    <property type="entry name" value="INTEGRASE"/>
    <property type="match status" value="1"/>
</dbReference>
<dbReference type="InterPro" id="IPR012337">
    <property type="entry name" value="RNaseH-like_sf"/>
</dbReference>
<comment type="caution">
    <text evidence="2">The sequence shown here is derived from an EMBL/GenBank/DDBJ whole genome shotgun (WGS) entry which is preliminary data.</text>
</comment>
<dbReference type="EMBL" id="CAJPWZ010000477">
    <property type="protein sequence ID" value="CAG2194425.1"/>
    <property type="molecule type" value="Genomic_DNA"/>
</dbReference>
<dbReference type="Gene3D" id="3.30.420.10">
    <property type="entry name" value="Ribonuclease H-like superfamily/Ribonuclease H"/>
    <property type="match status" value="1"/>
</dbReference>
<reference evidence="2" key="1">
    <citation type="submission" date="2021-03" db="EMBL/GenBank/DDBJ databases">
        <authorList>
            <person name="Bekaert M."/>
        </authorList>
    </citation>
    <scope>NUCLEOTIDE SEQUENCE</scope>
</reference>
<dbReference type="SUPFAM" id="SSF57756">
    <property type="entry name" value="Retrovirus zinc finger-like domains"/>
    <property type="match status" value="1"/>
</dbReference>
<dbReference type="PANTHER" id="PTHR37984">
    <property type="entry name" value="PROTEIN CBG26694"/>
    <property type="match status" value="1"/>
</dbReference>
<gene>
    <name evidence="2" type="ORF">MEDL_9428</name>
</gene>
<dbReference type="SUPFAM" id="SSF56672">
    <property type="entry name" value="DNA/RNA polymerases"/>
    <property type="match status" value="1"/>
</dbReference>
<dbReference type="FunFam" id="3.30.420.10:FF:000063">
    <property type="entry name" value="Retrovirus-related Pol polyprotein from transposon 297-like Protein"/>
    <property type="match status" value="1"/>
</dbReference>
<dbReference type="InterPro" id="IPR001584">
    <property type="entry name" value="Integrase_cat-core"/>
</dbReference>
<name>A0A8S3QLB8_MYTED</name>
<dbReference type="FunFam" id="1.10.340.70:FF:000003">
    <property type="entry name" value="Protein CBG25708"/>
    <property type="match status" value="1"/>
</dbReference>
<dbReference type="InterPro" id="IPR036875">
    <property type="entry name" value="Znf_CCHC_sf"/>
</dbReference>